<dbReference type="Pfam" id="PF04397">
    <property type="entry name" value="LytTR"/>
    <property type="match status" value="1"/>
</dbReference>
<evidence type="ECO:0000313" key="2">
    <source>
        <dbReference type="EMBL" id="MBC8531851.1"/>
    </source>
</evidence>
<dbReference type="RefSeq" id="WP_249316552.1">
    <property type="nucleotide sequence ID" value="NZ_JACRSR010000003.1"/>
</dbReference>
<comment type="caution">
    <text evidence="2">The sequence shown here is derived from an EMBL/GenBank/DDBJ whole genome shotgun (WGS) entry which is preliminary data.</text>
</comment>
<dbReference type="PANTHER" id="PTHR37299">
    <property type="entry name" value="TRANSCRIPTIONAL REGULATOR-RELATED"/>
    <property type="match status" value="1"/>
</dbReference>
<evidence type="ECO:0000313" key="3">
    <source>
        <dbReference type="Proteomes" id="UP000623172"/>
    </source>
</evidence>
<proteinExistence type="predicted"/>
<dbReference type="GO" id="GO:0003677">
    <property type="term" value="F:DNA binding"/>
    <property type="evidence" value="ECO:0007669"/>
    <property type="project" value="InterPro"/>
</dbReference>
<dbReference type="InterPro" id="IPR007492">
    <property type="entry name" value="LytTR_DNA-bd_dom"/>
</dbReference>
<organism evidence="2 3">
    <name type="scientific">Gehongia tenuis</name>
    <dbReference type="NCBI Taxonomy" id="2763655"/>
    <lineage>
        <taxon>Bacteria</taxon>
        <taxon>Bacillati</taxon>
        <taxon>Bacillota</taxon>
        <taxon>Clostridia</taxon>
        <taxon>Christensenellales</taxon>
        <taxon>Christensenellaceae</taxon>
        <taxon>Gehongia</taxon>
    </lineage>
</organism>
<reference evidence="2" key="1">
    <citation type="submission" date="2020-08" db="EMBL/GenBank/DDBJ databases">
        <title>Genome public.</title>
        <authorList>
            <person name="Liu C."/>
            <person name="Sun Q."/>
        </authorList>
    </citation>
    <scope>NUCLEOTIDE SEQUENCE</scope>
    <source>
        <strain evidence="2">NSJ-53</strain>
    </source>
</reference>
<name>A0A926D5Y7_9FIRM</name>
<feature type="domain" description="HTH LytTR-type" evidence="1">
    <location>
        <begin position="41"/>
        <end position="145"/>
    </location>
</feature>
<accession>A0A926D5Y7</accession>
<dbReference type="Gene3D" id="2.40.50.1020">
    <property type="entry name" value="LytTr DNA-binding domain"/>
    <property type="match status" value="1"/>
</dbReference>
<sequence length="145" mass="16527">MRLEVHIDGSVPEVKVDITAPAMSREVSDLIRRMESGGSALSGMRNKRYYPLNLTKVYAVTTQGNRILAHTLAGEYEVKGRMYELEERLAPEGFIRISQSALANVSHIQNFAMHFNGTMELRFKNGAVEYVSRRYVPAIKKYFRL</sequence>
<dbReference type="AlphaFoldDB" id="A0A926D5Y7"/>
<protein>
    <submittedName>
        <fullName evidence="2">LytTR family transcriptional regulator</fullName>
    </submittedName>
</protein>
<dbReference type="Proteomes" id="UP000623172">
    <property type="component" value="Unassembled WGS sequence"/>
</dbReference>
<dbReference type="EMBL" id="JACRSR010000003">
    <property type="protein sequence ID" value="MBC8531851.1"/>
    <property type="molecule type" value="Genomic_DNA"/>
</dbReference>
<dbReference type="SMART" id="SM00850">
    <property type="entry name" value="LytTR"/>
    <property type="match status" value="1"/>
</dbReference>
<dbReference type="PANTHER" id="PTHR37299:SF4">
    <property type="entry name" value="TRANSCRIPTIONAL REGULATOR"/>
    <property type="match status" value="1"/>
</dbReference>
<dbReference type="PROSITE" id="PS50930">
    <property type="entry name" value="HTH_LYTTR"/>
    <property type="match status" value="1"/>
</dbReference>
<keyword evidence="3" id="KW-1185">Reference proteome</keyword>
<dbReference type="GO" id="GO:0000156">
    <property type="term" value="F:phosphorelay response regulator activity"/>
    <property type="evidence" value="ECO:0007669"/>
    <property type="project" value="InterPro"/>
</dbReference>
<gene>
    <name evidence="2" type="ORF">H8696_08325</name>
</gene>
<evidence type="ECO:0000259" key="1">
    <source>
        <dbReference type="PROSITE" id="PS50930"/>
    </source>
</evidence>
<dbReference type="InterPro" id="IPR046947">
    <property type="entry name" value="LytR-like"/>
</dbReference>